<dbReference type="InterPro" id="IPR037219">
    <property type="entry name" value="Peptidase_M41-like"/>
</dbReference>
<dbReference type="AlphaFoldDB" id="A0A2V3TZ25"/>
<dbReference type="Proteomes" id="UP000248021">
    <property type="component" value="Unassembled WGS sequence"/>
</dbReference>
<dbReference type="Gene3D" id="1.20.58.760">
    <property type="entry name" value="Peptidase M41"/>
    <property type="match status" value="1"/>
</dbReference>
<dbReference type="GO" id="GO:0004222">
    <property type="term" value="F:metalloendopeptidase activity"/>
    <property type="evidence" value="ECO:0007669"/>
    <property type="project" value="InterPro"/>
</dbReference>
<name>A0A2V3TZ25_9HYPH</name>
<organism evidence="1 2">
    <name type="scientific">Chelatococcus asaccharovorans</name>
    <dbReference type="NCBI Taxonomy" id="28210"/>
    <lineage>
        <taxon>Bacteria</taxon>
        <taxon>Pseudomonadati</taxon>
        <taxon>Pseudomonadota</taxon>
        <taxon>Alphaproteobacteria</taxon>
        <taxon>Hyphomicrobiales</taxon>
        <taxon>Chelatococcaceae</taxon>
        <taxon>Chelatococcus</taxon>
    </lineage>
</organism>
<proteinExistence type="predicted"/>
<accession>A0A2V3TZ25</accession>
<comment type="caution">
    <text evidence="1">The sequence shown here is derived from an EMBL/GenBank/DDBJ whole genome shotgun (WGS) entry which is preliminary data.</text>
</comment>
<dbReference type="EMBL" id="QJJK01000011">
    <property type="protein sequence ID" value="PXW54646.1"/>
    <property type="molecule type" value="Genomic_DNA"/>
</dbReference>
<sequence>MTCGPSCCARCREPFAGDAPPPEPLAVEGEGAFTRKVNRAPQFAQADLWPIAIHESGHAVVALLLGWAIGSRGVDIAQLFSANLARPPGATFAYEHVAVLVAGHTAERWLGRRIWRPEAPYLHFYLAAARAGEARTCDNCRAFAALVQDRPDDDDEMVIALYRHFEKRAIDLVTTPRIFSAIQEVARELMQRRVMQDDDVRRLIPPEMLPGGCHAPMWASMGYSNDVSRVALPRV</sequence>
<dbReference type="GO" id="GO:0005524">
    <property type="term" value="F:ATP binding"/>
    <property type="evidence" value="ECO:0007669"/>
    <property type="project" value="InterPro"/>
</dbReference>
<evidence type="ECO:0000313" key="1">
    <source>
        <dbReference type="EMBL" id="PXW54646.1"/>
    </source>
</evidence>
<reference evidence="1 2" key="1">
    <citation type="submission" date="2018-05" db="EMBL/GenBank/DDBJ databases">
        <title>Genomic Encyclopedia of Type Strains, Phase IV (KMG-IV): sequencing the most valuable type-strain genomes for metagenomic binning, comparative biology and taxonomic classification.</title>
        <authorList>
            <person name="Goeker M."/>
        </authorList>
    </citation>
    <scope>NUCLEOTIDE SEQUENCE [LARGE SCALE GENOMIC DNA]</scope>
    <source>
        <strain evidence="1 2">DSM 6462</strain>
    </source>
</reference>
<keyword evidence="2" id="KW-1185">Reference proteome</keyword>
<gene>
    <name evidence="1" type="ORF">C7450_111178</name>
</gene>
<dbReference type="GO" id="GO:0004176">
    <property type="term" value="F:ATP-dependent peptidase activity"/>
    <property type="evidence" value="ECO:0007669"/>
    <property type="project" value="InterPro"/>
</dbReference>
<evidence type="ECO:0008006" key="3">
    <source>
        <dbReference type="Google" id="ProtNLM"/>
    </source>
</evidence>
<evidence type="ECO:0000313" key="2">
    <source>
        <dbReference type="Proteomes" id="UP000248021"/>
    </source>
</evidence>
<dbReference type="SUPFAM" id="SSF140990">
    <property type="entry name" value="FtsH protease domain-like"/>
    <property type="match status" value="1"/>
</dbReference>
<protein>
    <recommendedName>
        <fullName evidence="3">Peptidase M41-like protein</fullName>
    </recommendedName>
</protein>
<dbReference type="GO" id="GO:0006508">
    <property type="term" value="P:proteolysis"/>
    <property type="evidence" value="ECO:0007669"/>
    <property type="project" value="InterPro"/>
</dbReference>